<dbReference type="EMBL" id="KQ971351">
    <property type="protein sequence ID" value="EFA06398.1"/>
    <property type="molecule type" value="Genomic_DNA"/>
</dbReference>
<keyword evidence="2" id="KW-1185">Reference proteome</keyword>
<reference evidence="1 2" key="1">
    <citation type="journal article" date="2008" name="Nature">
        <title>The genome of the model beetle and pest Tribolium castaneum.</title>
        <authorList>
            <consortium name="Tribolium Genome Sequencing Consortium"/>
            <person name="Richards S."/>
            <person name="Gibbs R.A."/>
            <person name="Weinstock G.M."/>
            <person name="Brown S.J."/>
            <person name="Denell R."/>
            <person name="Beeman R.W."/>
            <person name="Gibbs R."/>
            <person name="Beeman R.W."/>
            <person name="Brown S.J."/>
            <person name="Bucher G."/>
            <person name="Friedrich M."/>
            <person name="Grimmelikhuijzen C.J."/>
            <person name="Klingler M."/>
            <person name="Lorenzen M."/>
            <person name="Richards S."/>
            <person name="Roth S."/>
            <person name="Schroder R."/>
            <person name="Tautz D."/>
            <person name="Zdobnov E.M."/>
            <person name="Muzny D."/>
            <person name="Gibbs R.A."/>
            <person name="Weinstock G.M."/>
            <person name="Attaway T."/>
            <person name="Bell S."/>
            <person name="Buhay C.J."/>
            <person name="Chandrabose M.N."/>
            <person name="Chavez D."/>
            <person name="Clerk-Blankenburg K.P."/>
            <person name="Cree A."/>
            <person name="Dao M."/>
            <person name="Davis C."/>
            <person name="Chacko J."/>
            <person name="Dinh H."/>
            <person name="Dugan-Rocha S."/>
            <person name="Fowler G."/>
            <person name="Garner T.T."/>
            <person name="Garnes J."/>
            <person name="Gnirke A."/>
            <person name="Hawes A."/>
            <person name="Hernandez J."/>
            <person name="Hines S."/>
            <person name="Holder M."/>
            <person name="Hume J."/>
            <person name="Jhangiani S.N."/>
            <person name="Joshi V."/>
            <person name="Khan Z.M."/>
            <person name="Jackson L."/>
            <person name="Kovar C."/>
            <person name="Kowis A."/>
            <person name="Lee S."/>
            <person name="Lewis L.R."/>
            <person name="Margolis J."/>
            <person name="Morgan M."/>
            <person name="Nazareth L.V."/>
            <person name="Nguyen N."/>
            <person name="Okwuonu G."/>
            <person name="Parker D."/>
            <person name="Richards S."/>
            <person name="Ruiz S.J."/>
            <person name="Santibanez J."/>
            <person name="Savard J."/>
            <person name="Scherer S.E."/>
            <person name="Schneider B."/>
            <person name="Sodergren E."/>
            <person name="Tautz D."/>
            <person name="Vattahil S."/>
            <person name="Villasana D."/>
            <person name="White C.S."/>
            <person name="Wright R."/>
            <person name="Park Y."/>
            <person name="Beeman R.W."/>
            <person name="Lord J."/>
            <person name="Oppert B."/>
            <person name="Lorenzen M."/>
            <person name="Brown S."/>
            <person name="Wang L."/>
            <person name="Savard J."/>
            <person name="Tautz D."/>
            <person name="Richards S."/>
            <person name="Weinstock G."/>
            <person name="Gibbs R.A."/>
            <person name="Liu Y."/>
            <person name="Worley K."/>
            <person name="Weinstock G."/>
            <person name="Elsik C.G."/>
            <person name="Reese J.T."/>
            <person name="Elhaik E."/>
            <person name="Landan G."/>
            <person name="Graur D."/>
            <person name="Arensburger P."/>
            <person name="Atkinson P."/>
            <person name="Beeman R.W."/>
            <person name="Beidler J."/>
            <person name="Brown S.J."/>
            <person name="Demuth J.P."/>
            <person name="Drury D.W."/>
            <person name="Du Y.Z."/>
            <person name="Fujiwara H."/>
            <person name="Lorenzen M."/>
            <person name="Maselli V."/>
            <person name="Osanai M."/>
            <person name="Park Y."/>
            <person name="Robertson H.M."/>
            <person name="Tu Z."/>
            <person name="Wang J.J."/>
            <person name="Wang S."/>
            <person name="Richards S."/>
            <person name="Song H."/>
            <person name="Zhang L."/>
            <person name="Sodergren E."/>
            <person name="Werner D."/>
            <person name="Stanke M."/>
            <person name="Morgenstern B."/>
            <person name="Solovyev V."/>
            <person name="Kosarev P."/>
            <person name="Brown G."/>
            <person name="Chen H.C."/>
            <person name="Ermolaeva O."/>
            <person name="Hlavina W."/>
            <person name="Kapustin Y."/>
            <person name="Kiryutin B."/>
            <person name="Kitts P."/>
            <person name="Maglott D."/>
            <person name="Pruitt K."/>
            <person name="Sapojnikov V."/>
            <person name="Souvorov A."/>
            <person name="Mackey A.J."/>
            <person name="Waterhouse R.M."/>
            <person name="Wyder S."/>
            <person name="Zdobnov E.M."/>
            <person name="Zdobnov E.M."/>
            <person name="Wyder S."/>
            <person name="Kriventseva E.V."/>
            <person name="Kadowaki T."/>
            <person name="Bork P."/>
            <person name="Aranda M."/>
            <person name="Bao R."/>
            <person name="Beermann A."/>
            <person name="Berns N."/>
            <person name="Bolognesi R."/>
            <person name="Bonneton F."/>
            <person name="Bopp D."/>
            <person name="Brown S.J."/>
            <person name="Bucher G."/>
            <person name="Butts T."/>
            <person name="Chaumot A."/>
            <person name="Denell R.E."/>
            <person name="Ferrier D.E."/>
            <person name="Friedrich M."/>
            <person name="Gordon C.M."/>
            <person name="Jindra M."/>
            <person name="Klingler M."/>
            <person name="Lan Q."/>
            <person name="Lattorff H.M."/>
            <person name="Laudet V."/>
            <person name="von Levetsow C."/>
            <person name="Liu Z."/>
            <person name="Lutz R."/>
            <person name="Lynch J.A."/>
            <person name="da Fonseca R.N."/>
            <person name="Posnien N."/>
            <person name="Reuter R."/>
            <person name="Roth S."/>
            <person name="Savard J."/>
            <person name="Schinko J.B."/>
            <person name="Schmitt C."/>
            <person name="Schoppmeier M."/>
            <person name="Schroder R."/>
            <person name="Shippy T.D."/>
            <person name="Simonnet F."/>
            <person name="Marques-Souza H."/>
            <person name="Tautz D."/>
            <person name="Tomoyasu Y."/>
            <person name="Trauner J."/>
            <person name="Van der Zee M."/>
            <person name="Vervoort M."/>
            <person name="Wittkopp N."/>
            <person name="Wimmer E.A."/>
            <person name="Yang X."/>
            <person name="Jones A.K."/>
            <person name="Sattelle D.B."/>
            <person name="Ebert P.R."/>
            <person name="Nelson D."/>
            <person name="Scott J.G."/>
            <person name="Beeman R.W."/>
            <person name="Muthukrishnan S."/>
            <person name="Kramer K.J."/>
            <person name="Arakane Y."/>
            <person name="Beeman R.W."/>
            <person name="Zhu Q."/>
            <person name="Hogenkamp D."/>
            <person name="Dixit R."/>
            <person name="Oppert B."/>
            <person name="Jiang H."/>
            <person name="Zou Z."/>
            <person name="Marshall J."/>
            <person name="Elpidina E."/>
            <person name="Vinokurov K."/>
            <person name="Oppert C."/>
            <person name="Zou Z."/>
            <person name="Evans J."/>
            <person name="Lu Z."/>
            <person name="Zhao P."/>
            <person name="Sumathipala N."/>
            <person name="Altincicek B."/>
            <person name="Vilcinskas A."/>
            <person name="Williams M."/>
            <person name="Hultmark D."/>
            <person name="Hetru C."/>
            <person name="Jiang H."/>
            <person name="Grimmelikhuijzen C.J."/>
            <person name="Hauser F."/>
            <person name="Cazzamali G."/>
            <person name="Williamson M."/>
            <person name="Park Y."/>
            <person name="Li B."/>
            <person name="Tanaka Y."/>
            <person name="Predel R."/>
            <person name="Neupert S."/>
            <person name="Schachtner J."/>
            <person name="Verleyen P."/>
            <person name="Raible F."/>
            <person name="Bork P."/>
            <person name="Friedrich M."/>
            <person name="Walden K.K."/>
            <person name="Robertson H.M."/>
            <person name="Angeli S."/>
            <person name="Foret S."/>
            <person name="Bucher G."/>
            <person name="Schuetz S."/>
            <person name="Maleszka R."/>
            <person name="Wimmer E.A."/>
            <person name="Beeman R.W."/>
            <person name="Lorenzen M."/>
            <person name="Tomoyasu Y."/>
            <person name="Miller S.C."/>
            <person name="Grossmann D."/>
            <person name="Bucher G."/>
        </authorList>
    </citation>
    <scope>NUCLEOTIDE SEQUENCE [LARGE SCALE GENOMIC DNA]</scope>
    <source>
        <strain evidence="1 2">Georgia GA2</strain>
    </source>
</reference>
<organism evidence="1 2">
    <name type="scientific">Tribolium castaneum</name>
    <name type="common">Red flour beetle</name>
    <dbReference type="NCBI Taxonomy" id="7070"/>
    <lineage>
        <taxon>Eukaryota</taxon>
        <taxon>Metazoa</taxon>
        <taxon>Ecdysozoa</taxon>
        <taxon>Arthropoda</taxon>
        <taxon>Hexapoda</taxon>
        <taxon>Insecta</taxon>
        <taxon>Pterygota</taxon>
        <taxon>Neoptera</taxon>
        <taxon>Endopterygota</taxon>
        <taxon>Coleoptera</taxon>
        <taxon>Polyphaga</taxon>
        <taxon>Cucujiformia</taxon>
        <taxon>Tenebrionidae</taxon>
        <taxon>Tenebrionidae incertae sedis</taxon>
        <taxon>Tribolium</taxon>
    </lineage>
</organism>
<reference evidence="1 2" key="2">
    <citation type="journal article" date="2010" name="Nucleic Acids Res.">
        <title>BeetleBase in 2010: revisions to provide comprehensive genomic information for Tribolium castaneum.</title>
        <authorList>
            <person name="Kim H.S."/>
            <person name="Murphy T."/>
            <person name="Xia J."/>
            <person name="Caragea D."/>
            <person name="Park Y."/>
            <person name="Beeman R.W."/>
            <person name="Lorenzen M.D."/>
            <person name="Butcher S."/>
            <person name="Manak J.R."/>
            <person name="Brown S.J."/>
        </authorList>
    </citation>
    <scope>NUCLEOTIDE SEQUENCE [LARGE SCALE GENOMIC DNA]</scope>
    <source>
        <strain evidence="1 2">Georgia GA2</strain>
    </source>
</reference>
<proteinExistence type="predicted"/>
<sequence>MSHRSAASSDGLVAPPGAAAKCNIIHASLGGGTRPEGLQNNVDNSLGRLNVAADNRSVVAGVENRALRDVDLHGGEAALHTKIYHNLLDMDKYLRQLSK</sequence>
<evidence type="ECO:0000313" key="1">
    <source>
        <dbReference type="EMBL" id="EFA06398.1"/>
    </source>
</evidence>
<dbReference type="HOGENOM" id="CLU_2323369_0_0_1"/>
<name>D6WSA8_TRICA</name>
<dbReference type="AlphaFoldDB" id="D6WSA8"/>
<gene>
    <name evidence="1" type="primary">GLEAN_09276</name>
    <name evidence="1" type="ORF">TcasGA2_TC009276</name>
</gene>
<accession>D6WSA8</accession>
<dbReference type="InParanoid" id="D6WSA8"/>
<dbReference type="Proteomes" id="UP000007266">
    <property type="component" value="Linkage group 7"/>
</dbReference>
<protein>
    <submittedName>
        <fullName evidence="1">Uncharacterized protein</fullName>
    </submittedName>
</protein>
<evidence type="ECO:0000313" key="2">
    <source>
        <dbReference type="Proteomes" id="UP000007266"/>
    </source>
</evidence>